<sequence length="453" mass="49476">MVYFLTNVTDKTLAFLYLLGHTRNQLADIYLAALAGPWAWTAEVLNILSGVADVVKTKVRPTSPPGPEPVPDHLLTLRISSRRRDISANATNVSVPRQRYHLSFRYGRTHCSAIHPPFDSTSSNQTIFKVIFSANLDATDDKDSTPAPVPNEPRRSSVALAAVVSGKKPQTRGKLGTSSVPFPSLPPSPGDDQPTPPQAGSIFSNLIRSNPALSPPVSGIVPRADRRGQVRRDVGGVSLPLRRSRKIALQGFDIVNQSEWRGRTLDEVAAVTARGRASATFPRIIDKGLLPPSLSSDDGKPASTISDYPTLTQSTPATSVELLHDHKRETGALTSNPGSTFEASNDAQALDAESAVRKVPMWETKETVGGFWDAVRLLDRFSSNRDRRRKLRWNVPERNAEEDWKWAKTEGKKPVGGRRLLVVSKPAPAPTAFISSQAVDDEWNDSGLFDEDT</sequence>
<dbReference type="Proteomes" id="UP000054248">
    <property type="component" value="Unassembled WGS sequence"/>
</dbReference>
<dbReference type="HOGENOM" id="CLU_604370_0_0_1"/>
<feature type="region of interest" description="Disordered" evidence="1">
    <location>
        <begin position="292"/>
        <end position="311"/>
    </location>
</feature>
<feature type="region of interest" description="Disordered" evidence="1">
    <location>
        <begin position="163"/>
        <end position="203"/>
    </location>
</feature>
<evidence type="ECO:0000256" key="1">
    <source>
        <dbReference type="SAM" id="MobiDB-lite"/>
    </source>
</evidence>
<dbReference type="OrthoDB" id="3294994at2759"/>
<feature type="compositionally biased region" description="Pro residues" evidence="1">
    <location>
        <begin position="183"/>
        <end position="197"/>
    </location>
</feature>
<dbReference type="EMBL" id="KN823078">
    <property type="protein sequence ID" value="KIO23699.1"/>
    <property type="molecule type" value="Genomic_DNA"/>
</dbReference>
<organism evidence="2 3">
    <name type="scientific">Tulasnella calospora MUT 4182</name>
    <dbReference type="NCBI Taxonomy" id="1051891"/>
    <lineage>
        <taxon>Eukaryota</taxon>
        <taxon>Fungi</taxon>
        <taxon>Dikarya</taxon>
        <taxon>Basidiomycota</taxon>
        <taxon>Agaricomycotina</taxon>
        <taxon>Agaricomycetes</taxon>
        <taxon>Cantharellales</taxon>
        <taxon>Tulasnellaceae</taxon>
        <taxon>Tulasnella</taxon>
    </lineage>
</organism>
<accession>A0A0C3QEY3</accession>
<name>A0A0C3QEY3_9AGAM</name>
<proteinExistence type="predicted"/>
<protein>
    <submittedName>
        <fullName evidence="2">Uncharacterized protein</fullName>
    </submittedName>
</protein>
<reference evidence="3" key="2">
    <citation type="submission" date="2015-01" db="EMBL/GenBank/DDBJ databases">
        <title>Evolutionary Origins and Diversification of the Mycorrhizal Mutualists.</title>
        <authorList>
            <consortium name="DOE Joint Genome Institute"/>
            <consortium name="Mycorrhizal Genomics Consortium"/>
            <person name="Kohler A."/>
            <person name="Kuo A."/>
            <person name="Nagy L.G."/>
            <person name="Floudas D."/>
            <person name="Copeland A."/>
            <person name="Barry K.W."/>
            <person name="Cichocki N."/>
            <person name="Veneault-Fourrey C."/>
            <person name="LaButti K."/>
            <person name="Lindquist E.A."/>
            <person name="Lipzen A."/>
            <person name="Lundell T."/>
            <person name="Morin E."/>
            <person name="Murat C."/>
            <person name="Riley R."/>
            <person name="Ohm R."/>
            <person name="Sun H."/>
            <person name="Tunlid A."/>
            <person name="Henrissat B."/>
            <person name="Grigoriev I.V."/>
            <person name="Hibbett D.S."/>
            <person name="Martin F."/>
        </authorList>
    </citation>
    <scope>NUCLEOTIDE SEQUENCE [LARGE SCALE GENOMIC DNA]</scope>
    <source>
        <strain evidence="3">MUT 4182</strain>
    </source>
</reference>
<gene>
    <name evidence="2" type="ORF">M407DRAFT_26828</name>
</gene>
<reference evidence="2 3" key="1">
    <citation type="submission" date="2014-04" db="EMBL/GenBank/DDBJ databases">
        <authorList>
            <consortium name="DOE Joint Genome Institute"/>
            <person name="Kuo A."/>
            <person name="Girlanda M."/>
            <person name="Perotto S."/>
            <person name="Kohler A."/>
            <person name="Nagy L.G."/>
            <person name="Floudas D."/>
            <person name="Copeland A."/>
            <person name="Barry K.W."/>
            <person name="Cichocki N."/>
            <person name="Veneault-Fourrey C."/>
            <person name="LaButti K."/>
            <person name="Lindquist E.A."/>
            <person name="Lipzen A."/>
            <person name="Lundell T."/>
            <person name="Morin E."/>
            <person name="Murat C."/>
            <person name="Sun H."/>
            <person name="Tunlid A."/>
            <person name="Henrissat B."/>
            <person name="Grigoriev I.V."/>
            <person name="Hibbett D.S."/>
            <person name="Martin F."/>
            <person name="Nordberg H.P."/>
            <person name="Cantor M.N."/>
            <person name="Hua S.X."/>
        </authorList>
    </citation>
    <scope>NUCLEOTIDE SEQUENCE [LARGE SCALE GENOMIC DNA]</scope>
    <source>
        <strain evidence="2 3">MUT 4182</strain>
    </source>
</reference>
<evidence type="ECO:0000313" key="3">
    <source>
        <dbReference type="Proteomes" id="UP000054248"/>
    </source>
</evidence>
<keyword evidence="3" id="KW-1185">Reference proteome</keyword>
<evidence type="ECO:0000313" key="2">
    <source>
        <dbReference type="EMBL" id="KIO23699.1"/>
    </source>
</evidence>
<dbReference type="AlphaFoldDB" id="A0A0C3QEY3"/>